<dbReference type="EMBL" id="CAJNOC010005844">
    <property type="protein sequence ID" value="CAF1063806.1"/>
    <property type="molecule type" value="Genomic_DNA"/>
</dbReference>
<dbReference type="AlphaFoldDB" id="A0A814LIK2"/>
<accession>A0A814LIK2</accession>
<sequence>MQESKLVCRERTTTSWHSRIKSDASKNLTVKKVVQNNMENDLVLLFSGETLKQTKKKDLVREEKLKKLIDEYNVLNLDLFLNRIINLLDDKVKDNYSFIKK</sequence>
<protein>
    <submittedName>
        <fullName evidence="1">Uncharacterized protein</fullName>
    </submittedName>
</protein>
<name>A0A814LIK2_9BILA</name>
<gene>
    <name evidence="1" type="ORF">OXX778_LOCUS19405</name>
</gene>
<evidence type="ECO:0000313" key="2">
    <source>
        <dbReference type="Proteomes" id="UP000663879"/>
    </source>
</evidence>
<keyword evidence="2" id="KW-1185">Reference proteome</keyword>
<comment type="caution">
    <text evidence="1">The sequence shown here is derived from an EMBL/GenBank/DDBJ whole genome shotgun (WGS) entry which is preliminary data.</text>
</comment>
<dbReference type="Proteomes" id="UP000663879">
    <property type="component" value="Unassembled WGS sequence"/>
</dbReference>
<evidence type="ECO:0000313" key="1">
    <source>
        <dbReference type="EMBL" id="CAF1063806.1"/>
    </source>
</evidence>
<reference evidence="1" key="1">
    <citation type="submission" date="2021-02" db="EMBL/GenBank/DDBJ databases">
        <authorList>
            <person name="Nowell W R."/>
        </authorList>
    </citation>
    <scope>NUCLEOTIDE SEQUENCE</scope>
    <source>
        <strain evidence="1">Ploen Becks lab</strain>
    </source>
</reference>
<dbReference type="OrthoDB" id="10560598at2759"/>
<organism evidence="1 2">
    <name type="scientific">Brachionus calyciflorus</name>
    <dbReference type="NCBI Taxonomy" id="104777"/>
    <lineage>
        <taxon>Eukaryota</taxon>
        <taxon>Metazoa</taxon>
        <taxon>Spiralia</taxon>
        <taxon>Gnathifera</taxon>
        <taxon>Rotifera</taxon>
        <taxon>Eurotatoria</taxon>
        <taxon>Monogononta</taxon>
        <taxon>Pseudotrocha</taxon>
        <taxon>Ploima</taxon>
        <taxon>Brachionidae</taxon>
        <taxon>Brachionus</taxon>
    </lineage>
</organism>
<proteinExistence type="predicted"/>